<evidence type="ECO:0000313" key="10">
    <source>
        <dbReference type="Proteomes" id="UP000829720"/>
    </source>
</evidence>
<feature type="signal peptide" evidence="7">
    <location>
        <begin position="1"/>
        <end position="22"/>
    </location>
</feature>
<gene>
    <name evidence="9" type="ORF">AGOR_G00144760</name>
</gene>
<proteinExistence type="predicted"/>
<dbReference type="InterPro" id="IPR027358">
    <property type="entry name" value="Kininogen-type_cystatin_dom"/>
</dbReference>
<name>A0A8T3D4L6_9TELE</name>
<evidence type="ECO:0000256" key="6">
    <source>
        <dbReference type="SAM" id="MobiDB-lite"/>
    </source>
</evidence>
<feature type="compositionally biased region" description="Low complexity" evidence="6">
    <location>
        <begin position="334"/>
        <end position="347"/>
    </location>
</feature>
<evidence type="ECO:0000256" key="1">
    <source>
        <dbReference type="ARBA" id="ARBA00022690"/>
    </source>
</evidence>
<keyword evidence="2" id="KW-0789">Thiol protease inhibitor</keyword>
<keyword evidence="3 7" id="KW-0732">Signal</keyword>
<dbReference type="PROSITE" id="PS51647">
    <property type="entry name" value="CYSTATIN_KININOGEN"/>
    <property type="match status" value="2"/>
</dbReference>
<keyword evidence="4" id="KW-1015">Disulfide bond</keyword>
<keyword evidence="5" id="KW-0325">Glycoprotein</keyword>
<organism evidence="9 10">
    <name type="scientific">Albula goreensis</name>
    <dbReference type="NCBI Taxonomy" id="1534307"/>
    <lineage>
        <taxon>Eukaryota</taxon>
        <taxon>Metazoa</taxon>
        <taxon>Chordata</taxon>
        <taxon>Craniata</taxon>
        <taxon>Vertebrata</taxon>
        <taxon>Euteleostomi</taxon>
        <taxon>Actinopterygii</taxon>
        <taxon>Neopterygii</taxon>
        <taxon>Teleostei</taxon>
        <taxon>Albuliformes</taxon>
        <taxon>Albulidae</taxon>
        <taxon>Albula</taxon>
    </lineage>
</organism>
<evidence type="ECO:0000259" key="8">
    <source>
        <dbReference type="PROSITE" id="PS51647"/>
    </source>
</evidence>
<dbReference type="InterPro" id="IPR050735">
    <property type="entry name" value="Kininogen_Fetuin_HRG"/>
</dbReference>
<dbReference type="GO" id="GO:0004869">
    <property type="term" value="F:cysteine-type endopeptidase inhibitor activity"/>
    <property type="evidence" value="ECO:0007669"/>
    <property type="project" value="UniProtKB-KW"/>
</dbReference>
<dbReference type="InterPro" id="IPR046350">
    <property type="entry name" value="Cystatin_sf"/>
</dbReference>
<dbReference type="GO" id="GO:0072562">
    <property type="term" value="C:blood microparticle"/>
    <property type="evidence" value="ECO:0007669"/>
    <property type="project" value="TreeGrafter"/>
</dbReference>
<dbReference type="SUPFAM" id="SSF54403">
    <property type="entry name" value="Cystatin/monellin"/>
    <property type="match status" value="2"/>
</dbReference>
<dbReference type="EMBL" id="JAERUA010000013">
    <property type="protein sequence ID" value="KAI1891531.1"/>
    <property type="molecule type" value="Genomic_DNA"/>
</dbReference>
<evidence type="ECO:0000256" key="4">
    <source>
        <dbReference type="ARBA" id="ARBA00023157"/>
    </source>
</evidence>
<dbReference type="FunFam" id="3.10.450.10:FF:000002">
    <property type="entry name" value="Kininogen 1"/>
    <property type="match status" value="1"/>
</dbReference>
<dbReference type="Gene3D" id="3.10.450.10">
    <property type="match status" value="2"/>
</dbReference>
<evidence type="ECO:0000256" key="3">
    <source>
        <dbReference type="ARBA" id="ARBA00022729"/>
    </source>
</evidence>
<protein>
    <recommendedName>
        <fullName evidence="8">Cystatin kininogen-type domain-containing protein</fullName>
    </recommendedName>
</protein>
<reference evidence="9" key="1">
    <citation type="submission" date="2021-01" db="EMBL/GenBank/DDBJ databases">
        <authorList>
            <person name="Zahm M."/>
            <person name="Roques C."/>
            <person name="Cabau C."/>
            <person name="Klopp C."/>
            <person name="Donnadieu C."/>
            <person name="Jouanno E."/>
            <person name="Lampietro C."/>
            <person name="Louis A."/>
            <person name="Herpin A."/>
            <person name="Echchiki A."/>
            <person name="Berthelot C."/>
            <person name="Parey E."/>
            <person name="Roest-Crollius H."/>
            <person name="Braasch I."/>
            <person name="Postlethwait J."/>
            <person name="Bobe J."/>
            <person name="Montfort J."/>
            <person name="Bouchez O."/>
            <person name="Begum T."/>
            <person name="Mejri S."/>
            <person name="Adams A."/>
            <person name="Chen W.-J."/>
            <person name="Guiguen Y."/>
        </authorList>
    </citation>
    <scope>NUCLEOTIDE SEQUENCE</scope>
    <source>
        <tissue evidence="9">Blood</tissue>
    </source>
</reference>
<feature type="domain" description="Cystatin kininogen-type" evidence="8">
    <location>
        <begin position="30"/>
        <end position="137"/>
    </location>
</feature>
<dbReference type="PANTHER" id="PTHR13814:SF12">
    <property type="entry name" value="KININOGEN-1"/>
    <property type="match status" value="1"/>
</dbReference>
<evidence type="ECO:0000256" key="7">
    <source>
        <dbReference type="SAM" id="SignalP"/>
    </source>
</evidence>
<dbReference type="AlphaFoldDB" id="A0A8T3D4L6"/>
<keyword evidence="10" id="KW-1185">Reference proteome</keyword>
<dbReference type="GO" id="GO:0007204">
    <property type="term" value="P:positive regulation of cytosolic calcium ion concentration"/>
    <property type="evidence" value="ECO:0007669"/>
    <property type="project" value="TreeGrafter"/>
</dbReference>
<comment type="caution">
    <text evidence="9">The sequence shown here is derived from an EMBL/GenBank/DDBJ whole genome shotgun (WGS) entry which is preliminary data.</text>
</comment>
<evidence type="ECO:0000313" key="9">
    <source>
        <dbReference type="EMBL" id="KAI1891531.1"/>
    </source>
</evidence>
<sequence>MLRIWLLALFVVCFQLWTQGQTQDLTKTFCDDQDVEAAVDLALVSHNEKLQQGNQLALYQIETALKGTNESGTLFIVNFMVRESDCPVGGDKVWRDCDYLPQGNTMPSPCTAKVYRSNLEGSPLILESVGCTPKAVEPVATRERFPCLGCPVEIDVENEDLREPLMYALAKLNAEDNSSHHYLLHDIISATRQVVAGFRYDIRFEIEKSNCSKSDFKELTEDCHPAYENPEFANCSSTIYIAPWRREDPEAHVNCEPSRDVGMVFLRRRPPGWSPLRHFNNNFAAVKAPPTSNPASTPNPNPTTKEESSEESQEAIQPPAESGGTDGPQVTKDPALLLELPTAAPAPFNCPSKPWKEFIPVTTPSPTRQSPPPPVSPEGDGLFSDFDLLG</sequence>
<dbReference type="PANTHER" id="PTHR13814">
    <property type="entry name" value="FETUIN"/>
    <property type="match status" value="1"/>
</dbReference>
<dbReference type="Pfam" id="PF00031">
    <property type="entry name" value="Cystatin"/>
    <property type="match status" value="2"/>
</dbReference>
<feature type="region of interest" description="Disordered" evidence="6">
    <location>
        <begin position="284"/>
        <end position="390"/>
    </location>
</feature>
<keyword evidence="1" id="KW-0646">Protease inhibitor</keyword>
<dbReference type="OrthoDB" id="9937817at2759"/>
<evidence type="ECO:0000256" key="2">
    <source>
        <dbReference type="ARBA" id="ARBA00022704"/>
    </source>
</evidence>
<dbReference type="Proteomes" id="UP000829720">
    <property type="component" value="Unassembled WGS sequence"/>
</dbReference>
<dbReference type="GO" id="GO:0030195">
    <property type="term" value="P:negative regulation of blood coagulation"/>
    <property type="evidence" value="ECO:0007669"/>
    <property type="project" value="TreeGrafter"/>
</dbReference>
<feature type="chain" id="PRO_5035897810" description="Cystatin kininogen-type domain-containing protein" evidence="7">
    <location>
        <begin position="23"/>
        <end position="390"/>
    </location>
</feature>
<evidence type="ECO:0000256" key="5">
    <source>
        <dbReference type="ARBA" id="ARBA00023180"/>
    </source>
</evidence>
<feature type="compositionally biased region" description="Low complexity" evidence="6">
    <location>
        <begin position="288"/>
        <end position="298"/>
    </location>
</feature>
<dbReference type="InterPro" id="IPR000010">
    <property type="entry name" value="Cystatin_dom"/>
</dbReference>
<dbReference type="CDD" id="cd00042">
    <property type="entry name" value="CY"/>
    <property type="match status" value="2"/>
</dbReference>
<accession>A0A8T3D4L6</accession>
<feature type="domain" description="Cystatin kininogen-type" evidence="8">
    <location>
        <begin position="156"/>
        <end position="261"/>
    </location>
</feature>
<dbReference type="SMART" id="SM00043">
    <property type="entry name" value="CY"/>
    <property type="match status" value="2"/>
</dbReference>